<feature type="region of interest" description="Disordered" evidence="9">
    <location>
        <begin position="148"/>
        <end position="169"/>
    </location>
</feature>
<evidence type="ECO:0000256" key="9">
    <source>
        <dbReference type="SAM" id="MobiDB-lite"/>
    </source>
</evidence>
<evidence type="ECO:0000256" key="7">
    <source>
        <dbReference type="ARBA" id="ARBA00032014"/>
    </source>
</evidence>
<evidence type="ECO:0000256" key="6">
    <source>
        <dbReference type="ARBA" id="ARBA00023242"/>
    </source>
</evidence>
<dbReference type="PANTHER" id="PTHR13114">
    <property type="entry name" value="MEDIATOR OF RNA POLYMERASE II TRANSCRIPTION SUBUNIT 17"/>
    <property type="match status" value="1"/>
</dbReference>
<evidence type="ECO:0000313" key="10">
    <source>
        <dbReference type="EMBL" id="KAF2115755.1"/>
    </source>
</evidence>
<accession>A0A6A5Z8X7</accession>
<dbReference type="PANTHER" id="PTHR13114:SF7">
    <property type="entry name" value="MEDIATOR OF RNA POLYMERASE II TRANSCRIPTION SUBUNIT 17"/>
    <property type="match status" value="1"/>
</dbReference>
<dbReference type="Pfam" id="PF10156">
    <property type="entry name" value="Med17"/>
    <property type="match status" value="1"/>
</dbReference>
<comment type="similarity">
    <text evidence="2 8">Belongs to the Mediator complex subunit 17 family.</text>
</comment>
<keyword evidence="8" id="KW-0010">Activator</keyword>
<dbReference type="AlphaFoldDB" id="A0A6A5Z8X7"/>
<evidence type="ECO:0000256" key="4">
    <source>
        <dbReference type="ARBA" id="ARBA00023015"/>
    </source>
</evidence>
<name>A0A6A5Z8X7_9PLEO</name>
<feature type="compositionally biased region" description="Basic and acidic residues" evidence="9">
    <location>
        <begin position="159"/>
        <end position="169"/>
    </location>
</feature>
<dbReference type="GO" id="GO:0016592">
    <property type="term" value="C:mediator complex"/>
    <property type="evidence" value="ECO:0007669"/>
    <property type="project" value="InterPro"/>
</dbReference>
<dbReference type="EMBL" id="ML977322">
    <property type="protein sequence ID" value="KAF2115755.1"/>
    <property type="molecule type" value="Genomic_DNA"/>
</dbReference>
<dbReference type="GO" id="GO:0006357">
    <property type="term" value="P:regulation of transcription by RNA polymerase II"/>
    <property type="evidence" value="ECO:0007669"/>
    <property type="project" value="InterPro"/>
</dbReference>
<proteinExistence type="inferred from homology"/>
<evidence type="ECO:0000313" key="11">
    <source>
        <dbReference type="Proteomes" id="UP000799770"/>
    </source>
</evidence>
<keyword evidence="4 8" id="KW-0805">Transcription regulation</keyword>
<keyword evidence="11" id="KW-1185">Reference proteome</keyword>
<evidence type="ECO:0000256" key="3">
    <source>
        <dbReference type="ARBA" id="ARBA00019610"/>
    </source>
</evidence>
<sequence>MSASGPATDVALRPWPTSEKEALDRAELHNKVVQLASERGHLRLITEESLQEEIDTGKDAVEVAVMEGVEQQEEVKSTQTKQDRQKQVWEVRNSMWQLTEWAEHYASSALDLVALVLSRDPTKKLDSAFSPNFKQQLVPRGTFGLDKGIYSTPGQPVNQDKDKDKDEPTAEEKKAMIAAQGSRMIALDWSVDSILNAANEMKKEVRKENKYWEEILSVSRQGWPLQRLRKDARYSPFAVRYGFPEANPLFKSRGFAPLKMDDDGSIILDPTLALKPKTLRVRISDDGRISGTSRLPAQEDESGLAIDKSIQLAKDSLFEEELYHEMSMETRQLLSFGVEMRNTVINLLVSGSGFGARKVLIDCIPREDNLPSGEDHSQDWLAQNIADALRLLLSHEHRMRLLRRMQIPPPLSLQTRTHRQPPLLRALLAAFSHVNAVDSLHSHLRRLVKTLESAGLAISLEVSRETSWTRLTDIIEESNKPDMAAMDQLVDLFIKPLEGQATLSLPSFAFLKSVSSEKLTVTTRTFMAHPTFGTEFIVTLPTSLANVLHLSQDQKREIKFSPPDSTNDVTSYVDWIISLHLSHTLIKDTYGKRAAALDGEPTVAIQLKGPKALSKRCVSVSLNDSKLQVALEPSDFEKQHTWDGSHDDLSFLSQVKVLVD</sequence>
<protein>
    <recommendedName>
        <fullName evidence="3 8">Mediator of RNA polymerase II transcription subunit 17</fullName>
    </recommendedName>
    <alternativeName>
        <fullName evidence="7 8">Mediator complex subunit 17</fullName>
    </alternativeName>
</protein>
<evidence type="ECO:0000256" key="2">
    <source>
        <dbReference type="ARBA" id="ARBA00005635"/>
    </source>
</evidence>
<comment type="subunit">
    <text evidence="8">Component of the Mediator complex.</text>
</comment>
<comment type="function">
    <text evidence="8">Component of the Mediator complex, a coactivator involved in the regulated transcription of nearly all RNA polymerase II-dependent genes. Mediator functions as a bridge to convey information from gene-specific regulatory proteins to the basal RNA polymerase II transcription machinery. Mediator is recruited to promoters by direct interactions with regulatory proteins and serves as a scaffold for the assembly of a functional preinitiation complex with RNA polymerase II and the general transcription factors.</text>
</comment>
<dbReference type="GO" id="GO:0003712">
    <property type="term" value="F:transcription coregulator activity"/>
    <property type="evidence" value="ECO:0007669"/>
    <property type="project" value="InterPro"/>
</dbReference>
<dbReference type="OrthoDB" id="5319830at2759"/>
<keyword evidence="5 8" id="KW-0804">Transcription</keyword>
<dbReference type="GO" id="GO:0070847">
    <property type="term" value="C:core mediator complex"/>
    <property type="evidence" value="ECO:0007669"/>
    <property type="project" value="TreeGrafter"/>
</dbReference>
<reference evidence="10" key="1">
    <citation type="journal article" date="2020" name="Stud. Mycol.">
        <title>101 Dothideomycetes genomes: a test case for predicting lifestyles and emergence of pathogens.</title>
        <authorList>
            <person name="Haridas S."/>
            <person name="Albert R."/>
            <person name="Binder M."/>
            <person name="Bloem J."/>
            <person name="Labutti K."/>
            <person name="Salamov A."/>
            <person name="Andreopoulos B."/>
            <person name="Baker S."/>
            <person name="Barry K."/>
            <person name="Bills G."/>
            <person name="Bluhm B."/>
            <person name="Cannon C."/>
            <person name="Castanera R."/>
            <person name="Culley D."/>
            <person name="Daum C."/>
            <person name="Ezra D."/>
            <person name="Gonzalez J."/>
            <person name="Henrissat B."/>
            <person name="Kuo A."/>
            <person name="Liang C."/>
            <person name="Lipzen A."/>
            <person name="Lutzoni F."/>
            <person name="Magnuson J."/>
            <person name="Mondo S."/>
            <person name="Nolan M."/>
            <person name="Ohm R."/>
            <person name="Pangilinan J."/>
            <person name="Park H.-J."/>
            <person name="Ramirez L."/>
            <person name="Alfaro M."/>
            <person name="Sun H."/>
            <person name="Tritt A."/>
            <person name="Yoshinaga Y."/>
            <person name="Zwiers L.-H."/>
            <person name="Turgeon B."/>
            <person name="Goodwin S."/>
            <person name="Spatafora J."/>
            <person name="Crous P."/>
            <person name="Grigoriev I."/>
        </authorList>
    </citation>
    <scope>NUCLEOTIDE SEQUENCE</scope>
    <source>
        <strain evidence="10">CBS 627.86</strain>
    </source>
</reference>
<comment type="subcellular location">
    <subcellularLocation>
        <location evidence="1 8">Nucleus</location>
    </subcellularLocation>
</comment>
<dbReference type="InterPro" id="IPR019313">
    <property type="entry name" value="Mediator_Med17"/>
</dbReference>
<evidence type="ECO:0000256" key="8">
    <source>
        <dbReference type="RuleBase" id="RU364140"/>
    </source>
</evidence>
<keyword evidence="6 8" id="KW-0539">Nucleus</keyword>
<gene>
    <name evidence="8" type="primary">MED17</name>
    <name evidence="10" type="ORF">BDV96DRAFT_621422</name>
</gene>
<organism evidence="10 11">
    <name type="scientific">Lophiotrema nucula</name>
    <dbReference type="NCBI Taxonomy" id="690887"/>
    <lineage>
        <taxon>Eukaryota</taxon>
        <taxon>Fungi</taxon>
        <taxon>Dikarya</taxon>
        <taxon>Ascomycota</taxon>
        <taxon>Pezizomycotina</taxon>
        <taxon>Dothideomycetes</taxon>
        <taxon>Pleosporomycetidae</taxon>
        <taxon>Pleosporales</taxon>
        <taxon>Lophiotremataceae</taxon>
        <taxon>Lophiotrema</taxon>
    </lineage>
</organism>
<evidence type="ECO:0000256" key="1">
    <source>
        <dbReference type="ARBA" id="ARBA00004123"/>
    </source>
</evidence>
<dbReference type="Proteomes" id="UP000799770">
    <property type="component" value="Unassembled WGS sequence"/>
</dbReference>
<evidence type="ECO:0000256" key="5">
    <source>
        <dbReference type="ARBA" id="ARBA00023163"/>
    </source>
</evidence>